<dbReference type="HOGENOM" id="CLU_478340_0_0_1"/>
<dbReference type="KEGG" id="ztr:MYCGRDRAFT_95582"/>
<proteinExistence type="predicted"/>
<dbReference type="Proteomes" id="UP000008062">
    <property type="component" value="Chromosome 9"/>
</dbReference>
<dbReference type="InParanoid" id="F9XJ55"/>
<organism evidence="1 2">
    <name type="scientific">Zymoseptoria tritici (strain CBS 115943 / IPO323)</name>
    <name type="common">Speckled leaf blotch fungus</name>
    <name type="synonym">Septoria tritici</name>
    <dbReference type="NCBI Taxonomy" id="336722"/>
    <lineage>
        <taxon>Eukaryota</taxon>
        <taxon>Fungi</taxon>
        <taxon>Dikarya</taxon>
        <taxon>Ascomycota</taxon>
        <taxon>Pezizomycotina</taxon>
        <taxon>Dothideomycetes</taxon>
        <taxon>Dothideomycetidae</taxon>
        <taxon>Mycosphaerellales</taxon>
        <taxon>Mycosphaerellaceae</taxon>
        <taxon>Zymoseptoria</taxon>
    </lineage>
</organism>
<dbReference type="AlphaFoldDB" id="F9XJ55"/>
<evidence type="ECO:0000313" key="1">
    <source>
        <dbReference type="EMBL" id="EGP84289.1"/>
    </source>
</evidence>
<dbReference type="VEuPathDB" id="FungiDB:ZTRI_9.129"/>
<dbReference type="EMBL" id="CM001204">
    <property type="protein sequence ID" value="EGP84289.1"/>
    <property type="molecule type" value="Genomic_DNA"/>
</dbReference>
<name>F9XJ55_ZYMTI</name>
<dbReference type="GeneID" id="13398934"/>
<accession>F9XJ55</accession>
<dbReference type="RefSeq" id="XP_003849313.1">
    <property type="nucleotide sequence ID" value="XM_003849265.1"/>
</dbReference>
<sequence length="549" mass="61122">MPSLLDLPDELLSPILALVSTAPSDKNPTEVLIASYGTYHATALTCKRLHFITRPLLYERITFADGNVPDSFCISSHRHVRLLARTLCETPHLRPLILSLSLHRCLVPPYDPARNAVGDVAKLRSLVKQVVEWGMEDDRVIEVGKWTCQAVWTAVLILLAPRVKHLSVDRDELETGLRYGPHWKPNCLDEVIGMLQETLDAERLTTPLGKFGMDDIRSCALDNVSPVVLGGFMIRPAMRDVRASFLHPRARSWLRALKNLPAGSNDVTSISLTDAAIRPEWMHRVIASCRRLRNLRYEIVSADFISGPPVMHPGLVAEVLNTQRTSLETLRIINSTDRGDAFTARTGTLFRSLATYHALIHLEVDIQAITGQSVLGGHDLMSFMPLKLKTLKIQTLDLAEKLPDMIAQLSPMQDQFLDELTISCPLAIPGPIDPSPPSAHNADCLIALNKLGPTKYRGQDVYIEHCRGKPIRNREDRCRGRMEVQCRNLQRPGCARLDDVAARLRGDGIMRMIRSQVPQMWEEEVVLGEALMSMFDGVESGSEATGGGR</sequence>
<reference evidence="1 2" key="1">
    <citation type="journal article" date="2011" name="PLoS Genet.">
        <title>Finished genome of the fungal wheat pathogen Mycosphaerella graminicola reveals dispensome structure, chromosome plasticity, and stealth pathogenesis.</title>
        <authorList>
            <person name="Goodwin S.B."/>
            <person name="Ben M'barek S."/>
            <person name="Dhillon B."/>
            <person name="Wittenberg A.H.J."/>
            <person name="Crane C.F."/>
            <person name="Hane J.K."/>
            <person name="Foster A.J."/>
            <person name="Van der Lee T.A.J."/>
            <person name="Grimwood J."/>
            <person name="Aerts A."/>
            <person name="Antoniw J."/>
            <person name="Bailey A."/>
            <person name="Bluhm B."/>
            <person name="Bowler J."/>
            <person name="Bristow J."/>
            <person name="van der Burgt A."/>
            <person name="Canto-Canche B."/>
            <person name="Churchill A.C.L."/>
            <person name="Conde-Ferraez L."/>
            <person name="Cools H.J."/>
            <person name="Coutinho P.M."/>
            <person name="Csukai M."/>
            <person name="Dehal P."/>
            <person name="De Wit P."/>
            <person name="Donzelli B."/>
            <person name="van de Geest H.C."/>
            <person name="van Ham R.C.H.J."/>
            <person name="Hammond-Kosack K.E."/>
            <person name="Henrissat B."/>
            <person name="Kilian A."/>
            <person name="Kobayashi A.K."/>
            <person name="Koopmann E."/>
            <person name="Kourmpetis Y."/>
            <person name="Kuzniar A."/>
            <person name="Lindquist E."/>
            <person name="Lombard V."/>
            <person name="Maliepaard C."/>
            <person name="Martins N."/>
            <person name="Mehrabi R."/>
            <person name="Nap J.P.H."/>
            <person name="Ponomarenko A."/>
            <person name="Rudd J.J."/>
            <person name="Salamov A."/>
            <person name="Schmutz J."/>
            <person name="Schouten H.J."/>
            <person name="Shapiro H."/>
            <person name="Stergiopoulos I."/>
            <person name="Torriani S.F.F."/>
            <person name="Tu H."/>
            <person name="de Vries R.P."/>
            <person name="Waalwijk C."/>
            <person name="Ware S.B."/>
            <person name="Wiebenga A."/>
            <person name="Zwiers L.-H."/>
            <person name="Oliver R.P."/>
            <person name="Grigoriev I.V."/>
            <person name="Kema G.H.J."/>
        </authorList>
    </citation>
    <scope>NUCLEOTIDE SEQUENCE [LARGE SCALE GENOMIC DNA]</scope>
    <source>
        <strain evidence="2">CBS 115943 / IPO323</strain>
    </source>
</reference>
<gene>
    <name evidence="1" type="ORF">MYCGRDRAFT_95582</name>
</gene>
<keyword evidence="2" id="KW-1185">Reference proteome</keyword>
<protein>
    <submittedName>
        <fullName evidence="1">Uncharacterized protein</fullName>
    </submittedName>
</protein>
<evidence type="ECO:0000313" key="2">
    <source>
        <dbReference type="Proteomes" id="UP000008062"/>
    </source>
</evidence>